<evidence type="ECO:0000256" key="2">
    <source>
        <dbReference type="SAM" id="MobiDB-lite"/>
    </source>
</evidence>
<dbReference type="Pfam" id="PF10708">
    <property type="entry name" value="DUF2510"/>
    <property type="match status" value="1"/>
</dbReference>
<dbReference type="EMBL" id="CP066065">
    <property type="protein sequence ID" value="QQC43457.1"/>
    <property type="molecule type" value="Genomic_DNA"/>
</dbReference>
<keyword evidence="1" id="KW-0175">Coiled coil</keyword>
<feature type="transmembrane region" description="Helical" evidence="3">
    <location>
        <begin position="76"/>
        <end position="102"/>
    </location>
</feature>
<dbReference type="KEGG" id="amy:ADJ76_08785"/>
<accession>A0AAP9Y652</accession>
<protein>
    <submittedName>
        <fullName evidence="5">DUF2510 domain-containing protein</fullName>
    </submittedName>
</protein>
<evidence type="ECO:0000313" key="6">
    <source>
        <dbReference type="Proteomes" id="UP000595220"/>
    </source>
</evidence>
<dbReference type="InterPro" id="IPR018929">
    <property type="entry name" value="DUF2510"/>
</dbReference>
<feature type="coiled-coil region" evidence="1">
    <location>
        <begin position="100"/>
        <end position="127"/>
    </location>
</feature>
<evidence type="ECO:0000256" key="3">
    <source>
        <dbReference type="SAM" id="Phobius"/>
    </source>
</evidence>
<feature type="compositionally biased region" description="Low complexity" evidence="2">
    <location>
        <begin position="35"/>
        <end position="51"/>
    </location>
</feature>
<feature type="domain" description="DUF2510" evidence="4">
    <location>
        <begin position="7"/>
        <end position="38"/>
    </location>
</feature>
<dbReference type="Proteomes" id="UP000595220">
    <property type="component" value="Chromosome"/>
</dbReference>
<evidence type="ECO:0000313" key="5">
    <source>
        <dbReference type="EMBL" id="QQC43457.1"/>
    </source>
</evidence>
<gene>
    <name evidence="5" type="ORF">I6H42_06545</name>
</gene>
<dbReference type="RefSeq" id="WP_050695683.1">
    <property type="nucleotide sequence ID" value="NZ_CP012072.1"/>
</dbReference>
<sequence length="129" mass="13782">MSNPVQGWYADPAGSTQLRWWDGTQWTDQYRAEETTPPGATPAAAAPVGATPTGAAPVRFVPIATVPHRRASTGQILFGVLASVMAVVFVVSSLVTTIMYAASVKDYSRAETELMQANRELQEAQEGAK</sequence>
<keyword evidence="3" id="KW-0472">Membrane</keyword>
<name>A0AAP9Y652_9ACTO</name>
<proteinExistence type="predicted"/>
<evidence type="ECO:0000256" key="1">
    <source>
        <dbReference type="SAM" id="Coils"/>
    </source>
</evidence>
<keyword evidence="3" id="KW-1133">Transmembrane helix</keyword>
<organism evidence="5 6">
    <name type="scientific">Schaalia meyeri</name>
    <dbReference type="NCBI Taxonomy" id="52773"/>
    <lineage>
        <taxon>Bacteria</taxon>
        <taxon>Bacillati</taxon>
        <taxon>Actinomycetota</taxon>
        <taxon>Actinomycetes</taxon>
        <taxon>Actinomycetales</taxon>
        <taxon>Actinomycetaceae</taxon>
        <taxon>Schaalia</taxon>
    </lineage>
</organism>
<evidence type="ECO:0000259" key="4">
    <source>
        <dbReference type="Pfam" id="PF10708"/>
    </source>
</evidence>
<keyword evidence="3" id="KW-0812">Transmembrane</keyword>
<reference evidence="5 6" key="1">
    <citation type="submission" date="2020-12" db="EMBL/GenBank/DDBJ databases">
        <title>FDA dAtabase for Regulatory Grade micrObial Sequences (FDA-ARGOS): Supporting development and validation of Infectious Disease Dx tests.</title>
        <authorList>
            <person name="Sproer C."/>
            <person name="Gronow S."/>
            <person name="Severitt S."/>
            <person name="Schroder I."/>
            <person name="Tallon L."/>
            <person name="Sadzewicz L."/>
            <person name="Zhao X."/>
            <person name="Boylan J."/>
            <person name="Ott S."/>
            <person name="Bowen H."/>
            <person name="Vavikolanu K."/>
            <person name="Mehta A."/>
            <person name="Aluvathingal J."/>
            <person name="Nadendla S."/>
            <person name="Lowell S."/>
            <person name="Myers T."/>
            <person name="Yan Y."/>
            <person name="Sichtig H."/>
        </authorList>
    </citation>
    <scope>NUCLEOTIDE SEQUENCE [LARGE SCALE GENOMIC DNA]</scope>
    <source>
        <strain evidence="5 6">FDAARGOS_985</strain>
    </source>
</reference>
<keyword evidence="6" id="KW-1185">Reference proteome</keyword>
<dbReference type="AlphaFoldDB" id="A0AAP9Y652"/>
<feature type="region of interest" description="Disordered" evidence="2">
    <location>
        <begin position="32"/>
        <end position="51"/>
    </location>
</feature>